<dbReference type="KEGG" id="mtw:CQW49_15870"/>
<dbReference type="AlphaFoldDB" id="A0A2D2D2H1"/>
<accession>A0A2D2D2H1</accession>
<dbReference type="STRING" id="595536.GCA_000178815_02009"/>
<keyword evidence="2" id="KW-1185">Reference proteome</keyword>
<proteinExistence type="predicted"/>
<gene>
    <name evidence="1" type="ORF">CQW49_15870</name>
</gene>
<protein>
    <submittedName>
        <fullName evidence="1">Uncharacterized protein</fullName>
    </submittedName>
</protein>
<dbReference type="EMBL" id="CP023737">
    <property type="protein sequence ID" value="ATQ69193.1"/>
    <property type="molecule type" value="Genomic_DNA"/>
</dbReference>
<reference evidence="2" key="1">
    <citation type="submission" date="2017-10" db="EMBL/GenBank/DDBJ databases">
        <title>Completed PacBio SMRT sequence of Methylosinus trichosporium OB3b reveals presence of a third large plasmid.</title>
        <authorList>
            <person name="Charles T.C."/>
            <person name="Lynch M.D.J."/>
            <person name="Heil J.R."/>
            <person name="Cheng J."/>
        </authorList>
    </citation>
    <scope>NUCLEOTIDE SEQUENCE [LARGE SCALE GENOMIC DNA]</scope>
    <source>
        <strain evidence="2">OB3b</strain>
    </source>
</reference>
<sequence length="147" mass="15481">MSEALPVAIIAHQMEGRTRLRLAQRRGDETFFADVASKLAGLDGVSRAEPAALTGGLLIFHDGPLADIGAAAQTAGLFRLEGERPQIAEPAAPKPSPRAVAALALAAAALWQIRKEKLFPSALTLAWRAAALAGFRFALGDDWGVDE</sequence>
<organism evidence="1 2">
    <name type="scientific">Methylosinus trichosporium (strain ATCC 35070 / NCIMB 11131 / UNIQEM 75 / OB3b)</name>
    <dbReference type="NCBI Taxonomy" id="595536"/>
    <lineage>
        <taxon>Bacteria</taxon>
        <taxon>Pseudomonadati</taxon>
        <taxon>Pseudomonadota</taxon>
        <taxon>Alphaproteobacteria</taxon>
        <taxon>Hyphomicrobiales</taxon>
        <taxon>Methylocystaceae</taxon>
        <taxon>Methylosinus</taxon>
    </lineage>
</organism>
<name>A0A2D2D2H1_METT3</name>
<evidence type="ECO:0000313" key="2">
    <source>
        <dbReference type="Proteomes" id="UP000230709"/>
    </source>
</evidence>
<dbReference type="Proteomes" id="UP000230709">
    <property type="component" value="Chromosome"/>
</dbReference>
<evidence type="ECO:0000313" key="1">
    <source>
        <dbReference type="EMBL" id="ATQ69193.1"/>
    </source>
</evidence>
<dbReference type="RefSeq" id="WP_003610056.1">
    <property type="nucleotide sequence ID" value="NZ_ADVE02000001.1"/>
</dbReference>